<name>A0A2A4TAT8_9DELT</name>
<evidence type="ECO:0000313" key="1">
    <source>
        <dbReference type="EMBL" id="PCI30439.1"/>
    </source>
</evidence>
<dbReference type="AlphaFoldDB" id="A0A2A4TAT8"/>
<evidence type="ECO:0000313" key="2">
    <source>
        <dbReference type="Proteomes" id="UP000218113"/>
    </source>
</evidence>
<proteinExistence type="predicted"/>
<protein>
    <recommendedName>
        <fullName evidence="3">Methyl-accepting transducer domain-containing protein</fullName>
    </recommendedName>
</protein>
<organism evidence="1 2">
    <name type="scientific">SAR324 cluster bacterium</name>
    <dbReference type="NCBI Taxonomy" id="2024889"/>
    <lineage>
        <taxon>Bacteria</taxon>
        <taxon>Deltaproteobacteria</taxon>
        <taxon>SAR324 cluster</taxon>
    </lineage>
</organism>
<comment type="caution">
    <text evidence="1">The sequence shown here is derived from an EMBL/GenBank/DDBJ whole genome shotgun (WGS) entry which is preliminary data.</text>
</comment>
<dbReference type="EMBL" id="NVSR01000005">
    <property type="protein sequence ID" value="PCI30439.1"/>
    <property type="molecule type" value="Genomic_DNA"/>
</dbReference>
<reference evidence="2" key="1">
    <citation type="submission" date="2017-08" db="EMBL/GenBank/DDBJ databases">
        <title>A dynamic microbial community with high functional redundancy inhabits the cold, oxic subseafloor aquifer.</title>
        <authorList>
            <person name="Tully B.J."/>
            <person name="Wheat C.G."/>
            <person name="Glazer B.T."/>
            <person name="Huber J.A."/>
        </authorList>
    </citation>
    <scope>NUCLEOTIDE SEQUENCE [LARGE SCALE GENOMIC DNA]</scope>
</reference>
<gene>
    <name evidence="1" type="ORF">COB67_01975</name>
</gene>
<sequence length="208" mass="23879">MLKELQQASRNYVNIANQYEELVEECSSLEFIAINAGIASKQANNDSFMKLSSEIQVMSNDVTESAHQGRETSFECVDRTTQAYGELLTMVRFYRLYDEAQNNRKELKPYAEKARKEIEHFDISRLKRDTSHMARTLENLVALVNIGKTMAIGGKIKAVYIAGSEEKFRIITETMQESIDRLFKLLENISIEFGIIRSLFNNMKAEEV</sequence>
<accession>A0A2A4TAT8</accession>
<dbReference type="Proteomes" id="UP000218113">
    <property type="component" value="Unassembled WGS sequence"/>
</dbReference>
<evidence type="ECO:0008006" key="3">
    <source>
        <dbReference type="Google" id="ProtNLM"/>
    </source>
</evidence>